<dbReference type="EMBL" id="CP012333">
    <property type="protein sequence ID" value="AKU94640.1"/>
    <property type="molecule type" value="Genomic_DNA"/>
</dbReference>
<keyword evidence="2" id="KW-1185">Reference proteome</keyword>
<dbReference type="STRING" id="1391654.AKJ09_01304"/>
<gene>
    <name evidence="1" type="ORF">AKJ09_01304</name>
</gene>
<evidence type="ECO:0000313" key="2">
    <source>
        <dbReference type="Proteomes" id="UP000064967"/>
    </source>
</evidence>
<protein>
    <submittedName>
        <fullName evidence="1">Uncharacterized protein</fullName>
    </submittedName>
</protein>
<sequence>MRSTDSDDNTTLTALELDTIPRARGGRVDGFGSFGNAVKSN</sequence>
<evidence type="ECO:0000313" key="1">
    <source>
        <dbReference type="EMBL" id="AKU94640.1"/>
    </source>
</evidence>
<dbReference type="KEGG" id="llu:AKJ09_01304"/>
<proteinExistence type="predicted"/>
<accession>A0A0K1PM85</accession>
<name>A0A0K1PM85_9BACT</name>
<organism evidence="1 2">
    <name type="scientific">Labilithrix luteola</name>
    <dbReference type="NCBI Taxonomy" id="1391654"/>
    <lineage>
        <taxon>Bacteria</taxon>
        <taxon>Pseudomonadati</taxon>
        <taxon>Myxococcota</taxon>
        <taxon>Polyangia</taxon>
        <taxon>Polyangiales</taxon>
        <taxon>Labilitrichaceae</taxon>
        <taxon>Labilithrix</taxon>
    </lineage>
</organism>
<dbReference type="Proteomes" id="UP000064967">
    <property type="component" value="Chromosome"/>
</dbReference>
<reference evidence="1 2" key="1">
    <citation type="submission" date="2015-08" db="EMBL/GenBank/DDBJ databases">
        <authorList>
            <person name="Babu N.S."/>
            <person name="Beckwith C.J."/>
            <person name="Beseler K.G."/>
            <person name="Brison A."/>
            <person name="Carone J.V."/>
            <person name="Caskin T.P."/>
            <person name="Diamond M."/>
            <person name="Durham M.E."/>
            <person name="Foxe J.M."/>
            <person name="Go M."/>
            <person name="Henderson B.A."/>
            <person name="Jones I.B."/>
            <person name="McGettigan J.A."/>
            <person name="Micheletti S.J."/>
            <person name="Nasrallah M.E."/>
            <person name="Ortiz D."/>
            <person name="Piller C.R."/>
            <person name="Privatt S.R."/>
            <person name="Schneider S.L."/>
            <person name="Sharp S."/>
            <person name="Smith T.C."/>
            <person name="Stanton J.D."/>
            <person name="Ullery H.E."/>
            <person name="Wilson R.J."/>
            <person name="Serrano M.G."/>
            <person name="Buck G."/>
            <person name="Lee V."/>
            <person name="Wang Y."/>
            <person name="Carvalho R."/>
            <person name="Voegtly L."/>
            <person name="Shi R."/>
            <person name="Duckworth R."/>
            <person name="Johnson A."/>
            <person name="Loviza R."/>
            <person name="Walstead R."/>
            <person name="Shah Z."/>
            <person name="Kiflezghi M."/>
            <person name="Wade K."/>
            <person name="Ball S.L."/>
            <person name="Bradley K.W."/>
            <person name="Asai D.J."/>
            <person name="Bowman C.A."/>
            <person name="Russell D.A."/>
            <person name="Pope W.H."/>
            <person name="Jacobs-Sera D."/>
            <person name="Hendrix R.W."/>
            <person name="Hatfull G.F."/>
        </authorList>
    </citation>
    <scope>NUCLEOTIDE SEQUENCE [LARGE SCALE GENOMIC DNA]</scope>
    <source>
        <strain evidence="1 2">DSM 27648</strain>
    </source>
</reference>
<dbReference type="AlphaFoldDB" id="A0A0K1PM85"/>